<evidence type="ECO:0000313" key="3">
    <source>
        <dbReference type="Proteomes" id="UP001489004"/>
    </source>
</evidence>
<dbReference type="InterPro" id="IPR019734">
    <property type="entry name" value="TPR_rpt"/>
</dbReference>
<dbReference type="PANTHER" id="PTHR47310:SF2">
    <property type="entry name" value="PROTEIN FLUORESCENT IN BLUE LIGHT, CHLOROPLASTIC"/>
    <property type="match status" value="1"/>
</dbReference>
<dbReference type="Pfam" id="PF13424">
    <property type="entry name" value="TPR_12"/>
    <property type="match status" value="1"/>
</dbReference>
<dbReference type="Proteomes" id="UP001489004">
    <property type="component" value="Unassembled WGS sequence"/>
</dbReference>
<dbReference type="InterPro" id="IPR011990">
    <property type="entry name" value="TPR-like_helical_dom_sf"/>
</dbReference>
<dbReference type="Gene3D" id="1.25.40.10">
    <property type="entry name" value="Tetratricopeptide repeat domain"/>
    <property type="match status" value="1"/>
</dbReference>
<evidence type="ECO:0000313" key="2">
    <source>
        <dbReference type="EMBL" id="KAK9820407.1"/>
    </source>
</evidence>
<protein>
    <submittedName>
        <fullName evidence="2">Uncharacterized protein</fullName>
    </submittedName>
</protein>
<keyword evidence="1" id="KW-0175">Coiled coil</keyword>
<accession>A0AAW1QG30</accession>
<dbReference type="AlphaFoldDB" id="A0AAW1QG30"/>
<proteinExistence type="predicted"/>
<organism evidence="2 3">
    <name type="scientific">[Myrmecia] bisecta</name>
    <dbReference type="NCBI Taxonomy" id="41462"/>
    <lineage>
        <taxon>Eukaryota</taxon>
        <taxon>Viridiplantae</taxon>
        <taxon>Chlorophyta</taxon>
        <taxon>core chlorophytes</taxon>
        <taxon>Trebouxiophyceae</taxon>
        <taxon>Trebouxiales</taxon>
        <taxon>Trebouxiaceae</taxon>
        <taxon>Myrmecia</taxon>
    </lineage>
</organism>
<dbReference type="GO" id="GO:0015995">
    <property type="term" value="P:chlorophyll biosynthetic process"/>
    <property type="evidence" value="ECO:0007669"/>
    <property type="project" value="InterPro"/>
</dbReference>
<dbReference type="InterPro" id="IPR044243">
    <property type="entry name" value="FLU"/>
</dbReference>
<feature type="coiled-coil region" evidence="1">
    <location>
        <begin position="145"/>
        <end position="172"/>
    </location>
</feature>
<sequence>MNSSFPRQITLRRHGAVGSSAQYNQDDSWTQRVALGSCLLGALAAASLALSQPAYAASPAFAASPFLSSTGAKGPLAEEEERLFKLRQKAETEVQNELNRARTELEAEGRLTQMGKLCATPFGVDVVGITEFIALTGALVGGFTSRQRKEEVEQLNEQLRKINMSLRQQARAGTTYAPGLTYMPPSGTQAVMDAPAQAVDLQAVDLQAAMLPTLERQASGGLTVAESNALAIQQAASAAQQAGAGMSAGASMMASMDEEEMSDEAKQCLTALREGKRMLKERNGSSAMVRFEKALMLARFTGSRVQERRAVRGLAAAARLQGQYKAAIKHLHRVLKISQEMGDFVGDADAFGTIADIYTDMGELEKAGEYYDKYISRMNTDGPV</sequence>
<dbReference type="PANTHER" id="PTHR47310">
    <property type="entry name" value="PROTEIN FLUORESCENT IN BLUE LIGHT, CHLOROPLASTIC"/>
    <property type="match status" value="1"/>
</dbReference>
<keyword evidence="3" id="KW-1185">Reference proteome</keyword>
<dbReference type="EMBL" id="JALJOR010000003">
    <property type="protein sequence ID" value="KAK9820407.1"/>
    <property type="molecule type" value="Genomic_DNA"/>
</dbReference>
<gene>
    <name evidence="2" type="ORF">WJX72_010010</name>
</gene>
<reference evidence="2 3" key="1">
    <citation type="journal article" date="2024" name="Nat. Commun.">
        <title>Phylogenomics reveals the evolutionary origins of lichenization in chlorophyte algae.</title>
        <authorList>
            <person name="Puginier C."/>
            <person name="Libourel C."/>
            <person name="Otte J."/>
            <person name="Skaloud P."/>
            <person name="Haon M."/>
            <person name="Grisel S."/>
            <person name="Petersen M."/>
            <person name="Berrin J.G."/>
            <person name="Delaux P.M."/>
            <person name="Dal Grande F."/>
            <person name="Keller J."/>
        </authorList>
    </citation>
    <scope>NUCLEOTIDE SEQUENCE [LARGE SCALE GENOMIC DNA]</scope>
    <source>
        <strain evidence="2 3">SAG 2043</strain>
    </source>
</reference>
<dbReference type="SMART" id="SM00028">
    <property type="entry name" value="TPR"/>
    <property type="match status" value="2"/>
</dbReference>
<evidence type="ECO:0000256" key="1">
    <source>
        <dbReference type="SAM" id="Coils"/>
    </source>
</evidence>
<comment type="caution">
    <text evidence="2">The sequence shown here is derived from an EMBL/GenBank/DDBJ whole genome shotgun (WGS) entry which is preliminary data.</text>
</comment>
<name>A0AAW1QG30_9CHLO</name>
<dbReference type="SUPFAM" id="SSF48452">
    <property type="entry name" value="TPR-like"/>
    <property type="match status" value="1"/>
</dbReference>